<dbReference type="Pfam" id="PF13458">
    <property type="entry name" value="Peripla_BP_6"/>
    <property type="match status" value="1"/>
</dbReference>
<evidence type="ECO:0000256" key="1">
    <source>
        <dbReference type="ARBA" id="ARBA00010062"/>
    </source>
</evidence>
<dbReference type="EMBL" id="CP019070">
    <property type="protein sequence ID" value="APW65413.1"/>
    <property type="molecule type" value="Genomic_DNA"/>
</dbReference>
<dbReference type="OrthoDB" id="9783240at2"/>
<dbReference type="InterPro" id="IPR028081">
    <property type="entry name" value="Leu-bd"/>
</dbReference>
<reference evidence="4 5" key="1">
    <citation type="submission" date="2017-01" db="EMBL/GenBank/DDBJ databases">
        <title>Genome sequencing of Arcobacter sp. LPB0137.</title>
        <authorList>
            <person name="Lee G.-W."/>
            <person name="Yi H."/>
        </authorList>
    </citation>
    <scope>NUCLEOTIDE SEQUENCE [LARGE SCALE GENOMIC DNA]</scope>
    <source>
        <strain evidence="4 5">LPB0137</strain>
    </source>
</reference>
<evidence type="ECO:0000259" key="3">
    <source>
        <dbReference type="Pfam" id="PF13458"/>
    </source>
</evidence>
<dbReference type="AlphaFoldDB" id="A0A1P8KLG6"/>
<protein>
    <recommendedName>
        <fullName evidence="3">Leucine-binding protein domain-containing protein</fullName>
    </recommendedName>
</protein>
<dbReference type="InterPro" id="IPR028082">
    <property type="entry name" value="Peripla_BP_I"/>
</dbReference>
<organism evidence="4 5">
    <name type="scientific">Poseidonibacter parvus</name>
    <dbReference type="NCBI Taxonomy" id="1850254"/>
    <lineage>
        <taxon>Bacteria</taxon>
        <taxon>Pseudomonadati</taxon>
        <taxon>Campylobacterota</taxon>
        <taxon>Epsilonproteobacteria</taxon>
        <taxon>Campylobacterales</taxon>
        <taxon>Arcobacteraceae</taxon>
        <taxon>Poseidonibacter</taxon>
    </lineage>
</organism>
<dbReference type="SUPFAM" id="SSF53822">
    <property type="entry name" value="Periplasmic binding protein-like I"/>
    <property type="match status" value="1"/>
</dbReference>
<dbReference type="STRING" id="1850254.LPB137_05905"/>
<evidence type="ECO:0000256" key="2">
    <source>
        <dbReference type="ARBA" id="ARBA00022729"/>
    </source>
</evidence>
<dbReference type="InterPro" id="IPR051010">
    <property type="entry name" value="BCAA_transport"/>
</dbReference>
<dbReference type="Gene3D" id="3.40.50.2300">
    <property type="match status" value="2"/>
</dbReference>
<sequence length="362" mass="42007">MKYISFLIIIIFFNSCVNTKEEDIKIGFVAGLSGKYSALGTSIRDGFTLAFEEIDYMINNQKVEIIQKDDKQDENEAKKAIEYFLQNDIKLIVGNTTSSMSKVSYQIIDKQTDTLLISPTASSNYFNKKDDNFLRIQVENSDKKFKGLIEYVKKNKNIVFIYDSKNQDYSSDYEKFFKKELQLKWQNSFVEKFDINEPYKNIVENLKIKKIDLIVVIANSIDSANIIQYLKVNDIKGQILASGWAKTKDFISNGGRAVEDVLFSTEYDENSKDIDFLKFRNLFMKTYNKEPSAIETQGYELGKILINKLSKSSDISTLKQRILKQEIYKGLQGNITFDKYGDVTREYFMMKVKNAKYVRIEE</sequence>
<evidence type="ECO:0000313" key="4">
    <source>
        <dbReference type="EMBL" id="APW65413.1"/>
    </source>
</evidence>
<keyword evidence="2" id="KW-0732">Signal</keyword>
<feature type="domain" description="Leucine-binding protein" evidence="3">
    <location>
        <begin position="24"/>
        <end position="354"/>
    </location>
</feature>
<gene>
    <name evidence="4" type="ORF">LPB137_05905</name>
</gene>
<dbReference type="Proteomes" id="UP000186074">
    <property type="component" value="Chromosome"/>
</dbReference>
<accession>A0A1P8KLG6</accession>
<dbReference type="RefSeq" id="WP_076085691.1">
    <property type="nucleotide sequence ID" value="NZ_CP019070.1"/>
</dbReference>
<dbReference type="PANTHER" id="PTHR30483:SF6">
    <property type="entry name" value="PERIPLASMIC BINDING PROTEIN OF ABC TRANSPORTER FOR NATURAL AMINO ACIDS"/>
    <property type="match status" value="1"/>
</dbReference>
<dbReference type="PANTHER" id="PTHR30483">
    <property type="entry name" value="LEUCINE-SPECIFIC-BINDING PROTEIN"/>
    <property type="match status" value="1"/>
</dbReference>
<comment type="similarity">
    <text evidence="1">Belongs to the leucine-binding protein family.</text>
</comment>
<keyword evidence="5" id="KW-1185">Reference proteome</keyword>
<evidence type="ECO:0000313" key="5">
    <source>
        <dbReference type="Proteomes" id="UP000186074"/>
    </source>
</evidence>
<proteinExistence type="inferred from homology"/>
<name>A0A1P8KLG6_9BACT</name>
<dbReference type="KEGG" id="alp:LPB137_05905"/>